<dbReference type="InterPro" id="IPR036866">
    <property type="entry name" value="RibonucZ/Hydroxyglut_hydro"/>
</dbReference>
<proteinExistence type="predicted"/>
<protein>
    <submittedName>
        <fullName evidence="2">Metal-dependent hydrolase, beta-lactamase superfamily I</fullName>
        <ecNumber evidence="2">3.-.-.-</ecNumber>
    </submittedName>
</protein>
<name>A0A9P1P2X2_9CYAN</name>
<dbReference type="EC" id="3.-.-.-" evidence="2"/>
<dbReference type="Gene3D" id="3.60.15.10">
    <property type="entry name" value="Ribonuclease Z/Hydroxyacylglutathione hydrolase-like"/>
    <property type="match status" value="1"/>
</dbReference>
<dbReference type="PANTHER" id="PTHR42663">
    <property type="entry name" value="HYDROLASE C777.06C-RELATED-RELATED"/>
    <property type="match status" value="1"/>
</dbReference>
<dbReference type="Pfam" id="PF23023">
    <property type="entry name" value="Anti-Pycsar_Apyc1"/>
    <property type="match status" value="1"/>
</dbReference>
<evidence type="ECO:0000313" key="2">
    <source>
        <dbReference type="EMBL" id="CDM98226.1"/>
    </source>
</evidence>
<organism evidence="2 3">
    <name type="scientific">Limnospira indica PCC 8005</name>
    <dbReference type="NCBI Taxonomy" id="376219"/>
    <lineage>
        <taxon>Bacteria</taxon>
        <taxon>Bacillati</taxon>
        <taxon>Cyanobacteriota</taxon>
        <taxon>Cyanophyceae</taxon>
        <taxon>Oscillatoriophycideae</taxon>
        <taxon>Oscillatoriales</taxon>
        <taxon>Sirenicapillariaceae</taxon>
        <taxon>Limnospira</taxon>
    </lineage>
</organism>
<dbReference type="GO" id="GO:0046872">
    <property type="term" value="F:metal ion binding"/>
    <property type="evidence" value="ECO:0007669"/>
    <property type="project" value="UniProtKB-KW"/>
</dbReference>
<dbReference type="InterPro" id="IPR001279">
    <property type="entry name" value="Metallo-B-lactamas"/>
</dbReference>
<feature type="domain" description="Metallo-beta-lactamase" evidence="1">
    <location>
        <begin position="29"/>
        <end position="236"/>
    </location>
</feature>
<keyword evidence="3" id="KW-1185">Reference proteome</keyword>
<dbReference type="SUPFAM" id="SSF56281">
    <property type="entry name" value="Metallo-hydrolase/oxidoreductase"/>
    <property type="match status" value="1"/>
</dbReference>
<dbReference type="Proteomes" id="UP000032946">
    <property type="component" value="Chromosome"/>
</dbReference>
<gene>
    <name evidence="2" type="ORF">ARTHRO_60827</name>
</gene>
<dbReference type="SMART" id="SM00849">
    <property type="entry name" value="Lactamase_B"/>
    <property type="match status" value="1"/>
</dbReference>
<dbReference type="PANTHER" id="PTHR42663:SF6">
    <property type="entry name" value="HYDROLASE C777.06C-RELATED"/>
    <property type="match status" value="1"/>
</dbReference>
<evidence type="ECO:0000313" key="3">
    <source>
        <dbReference type="Proteomes" id="UP000032946"/>
    </source>
</evidence>
<dbReference type="AlphaFoldDB" id="A0A9P1P2X2"/>
<sequence>MNIHRPDHVMKLIFLGSGSAFTVGADNFQSNMMLVAENNRKLLIDCGSDLRHSLYQLGWSYRDVTDIYISHIHADHTGGLEYMGFTTKFDPNCSRPKLYLSQELADLVWNNCLAGSMTSIEDDLATLETYFDIEPISPGSGFTWEGVDFTLVPTIHIQDKYQDVPSYGLSFSVGGVEVFLTTDTKYCPQKLQGFYESANLIFHDCNTAPVTGGVHAHYQELITLPDKIKNKIWLYHYPPGSLPNPQQDGFQGFIKRGQTFVFEDGKFLVEMPTK</sequence>
<reference evidence="2 3" key="1">
    <citation type="submission" date="2014-02" db="EMBL/GenBank/DDBJ databases">
        <authorList>
            <person name="Genoscope - CEA"/>
        </authorList>
    </citation>
    <scope>NUCLEOTIDE SEQUENCE [LARGE SCALE GENOMIC DNA]</scope>
    <source>
        <strain evidence="2 3">PCC 8005</strain>
    </source>
</reference>
<keyword evidence="2" id="KW-0378">Hydrolase</keyword>
<dbReference type="GO" id="GO:0016787">
    <property type="term" value="F:hydrolase activity"/>
    <property type="evidence" value="ECO:0007669"/>
    <property type="project" value="UniProtKB-KW"/>
</dbReference>
<evidence type="ECO:0000259" key="1">
    <source>
        <dbReference type="SMART" id="SM00849"/>
    </source>
</evidence>
<accession>A0A9P1P2X2</accession>
<dbReference type="EMBL" id="FO818640">
    <property type="protein sequence ID" value="CDM98226.1"/>
    <property type="molecule type" value="Genomic_DNA"/>
</dbReference>